<organism evidence="2 3">
    <name type="scientific">Stephania yunnanensis</name>
    <dbReference type="NCBI Taxonomy" id="152371"/>
    <lineage>
        <taxon>Eukaryota</taxon>
        <taxon>Viridiplantae</taxon>
        <taxon>Streptophyta</taxon>
        <taxon>Embryophyta</taxon>
        <taxon>Tracheophyta</taxon>
        <taxon>Spermatophyta</taxon>
        <taxon>Magnoliopsida</taxon>
        <taxon>Ranunculales</taxon>
        <taxon>Menispermaceae</taxon>
        <taxon>Menispermoideae</taxon>
        <taxon>Cissampelideae</taxon>
        <taxon>Stephania</taxon>
    </lineage>
</organism>
<gene>
    <name evidence="2" type="ORF">Syun_010243</name>
</gene>
<evidence type="ECO:0000313" key="2">
    <source>
        <dbReference type="EMBL" id="KAK9151934.1"/>
    </source>
</evidence>
<reference evidence="2 3" key="1">
    <citation type="submission" date="2024-01" db="EMBL/GenBank/DDBJ databases">
        <title>Genome assemblies of Stephania.</title>
        <authorList>
            <person name="Yang L."/>
        </authorList>
    </citation>
    <scope>NUCLEOTIDE SEQUENCE [LARGE SCALE GENOMIC DNA]</scope>
    <source>
        <strain evidence="2">YNDBR</strain>
        <tissue evidence="2">Leaf</tissue>
    </source>
</reference>
<dbReference type="Proteomes" id="UP001420932">
    <property type="component" value="Unassembled WGS sequence"/>
</dbReference>
<proteinExistence type="predicted"/>
<protein>
    <submittedName>
        <fullName evidence="2">Uncharacterized protein</fullName>
    </submittedName>
</protein>
<accession>A0AAP0KIA2</accession>
<comment type="caution">
    <text evidence="2">The sequence shown here is derived from an EMBL/GenBank/DDBJ whole genome shotgun (WGS) entry which is preliminary data.</text>
</comment>
<feature type="compositionally biased region" description="Low complexity" evidence="1">
    <location>
        <begin position="42"/>
        <end position="52"/>
    </location>
</feature>
<sequence length="77" mass="8242">MAGRGRRGCRGLPLGGRRGGRGRGSIPAVSIPTARSLEQDTAAASPSPSIPSGRMYHLRRHQGLCLLHTSPHLLRHQ</sequence>
<keyword evidence="3" id="KW-1185">Reference proteome</keyword>
<name>A0AAP0KIA2_9MAGN</name>
<dbReference type="AlphaFoldDB" id="A0AAP0KIA2"/>
<evidence type="ECO:0000256" key="1">
    <source>
        <dbReference type="SAM" id="MobiDB-lite"/>
    </source>
</evidence>
<feature type="region of interest" description="Disordered" evidence="1">
    <location>
        <begin position="1"/>
        <end position="53"/>
    </location>
</feature>
<dbReference type="EMBL" id="JBBNAF010000004">
    <property type="protein sequence ID" value="KAK9151934.1"/>
    <property type="molecule type" value="Genomic_DNA"/>
</dbReference>
<evidence type="ECO:0000313" key="3">
    <source>
        <dbReference type="Proteomes" id="UP001420932"/>
    </source>
</evidence>